<feature type="region of interest" description="Disordered" evidence="3">
    <location>
        <begin position="1"/>
        <end position="48"/>
    </location>
</feature>
<dbReference type="Gene3D" id="3.40.50.10810">
    <property type="entry name" value="Tandem AAA-ATPase domain"/>
    <property type="match status" value="1"/>
</dbReference>
<reference evidence="5" key="2">
    <citation type="submission" date="2021-02" db="EMBL/GenBank/DDBJ databases">
        <title>Aspergillus puulaauensis MK2 genome sequence.</title>
        <authorList>
            <person name="Futagami T."/>
            <person name="Mori K."/>
            <person name="Kadooka C."/>
            <person name="Tanaka T."/>
        </authorList>
    </citation>
    <scope>NUCLEOTIDE SEQUENCE</scope>
    <source>
        <strain evidence="5">MK2</strain>
    </source>
</reference>
<feature type="domain" description="SNF2 N-terminal" evidence="4">
    <location>
        <begin position="49"/>
        <end position="89"/>
    </location>
</feature>
<organism evidence="5 6">
    <name type="scientific">Aspergillus puulaauensis</name>
    <dbReference type="NCBI Taxonomy" id="1220207"/>
    <lineage>
        <taxon>Eukaryota</taxon>
        <taxon>Fungi</taxon>
        <taxon>Dikarya</taxon>
        <taxon>Ascomycota</taxon>
        <taxon>Pezizomycotina</taxon>
        <taxon>Eurotiomycetes</taxon>
        <taxon>Eurotiomycetidae</taxon>
        <taxon>Eurotiales</taxon>
        <taxon>Aspergillaceae</taxon>
        <taxon>Aspergillus</taxon>
    </lineage>
</organism>
<feature type="compositionally biased region" description="Pro residues" evidence="3">
    <location>
        <begin position="1"/>
        <end position="12"/>
    </location>
</feature>
<proteinExistence type="predicted"/>
<keyword evidence="2" id="KW-0067">ATP-binding</keyword>
<evidence type="ECO:0000256" key="2">
    <source>
        <dbReference type="ARBA" id="ARBA00022840"/>
    </source>
</evidence>
<dbReference type="AlphaFoldDB" id="A0A7R7XYE9"/>
<evidence type="ECO:0000256" key="1">
    <source>
        <dbReference type="ARBA" id="ARBA00022741"/>
    </source>
</evidence>
<accession>A0A7R7XYE9</accession>
<dbReference type="RefSeq" id="XP_041562223.1">
    <property type="nucleotide sequence ID" value="XM_041696609.1"/>
</dbReference>
<reference evidence="5" key="1">
    <citation type="submission" date="2021-01" db="EMBL/GenBank/DDBJ databases">
        <authorList>
            <consortium name="Aspergillus puulaauensis MK2 genome sequencing consortium"/>
            <person name="Kazuki M."/>
            <person name="Futagami T."/>
        </authorList>
    </citation>
    <scope>NUCLEOTIDE SEQUENCE</scope>
    <source>
        <strain evidence="5">MK2</strain>
    </source>
</reference>
<evidence type="ECO:0000259" key="4">
    <source>
        <dbReference type="Pfam" id="PF00176"/>
    </source>
</evidence>
<dbReference type="InterPro" id="IPR027417">
    <property type="entry name" value="P-loop_NTPase"/>
</dbReference>
<dbReference type="Pfam" id="PF00176">
    <property type="entry name" value="SNF2-rel_dom"/>
    <property type="match status" value="1"/>
</dbReference>
<dbReference type="GeneID" id="64980034"/>
<protein>
    <recommendedName>
        <fullName evidence="4">SNF2 N-terminal domain-containing protein</fullName>
    </recommendedName>
</protein>
<dbReference type="OrthoDB" id="4507000at2759"/>
<dbReference type="EMBL" id="AP024450">
    <property type="protein sequence ID" value="BCS30037.1"/>
    <property type="molecule type" value="Genomic_DNA"/>
</dbReference>
<dbReference type="InterPro" id="IPR038718">
    <property type="entry name" value="SNF2-like_sf"/>
</dbReference>
<keyword evidence="6" id="KW-1185">Reference proteome</keyword>
<name>A0A7R7XYE9_9EURO</name>
<keyword evidence="1" id="KW-0547">Nucleotide-binding</keyword>
<dbReference type="Proteomes" id="UP000654913">
    <property type="component" value="Chromosome 8"/>
</dbReference>
<evidence type="ECO:0000313" key="5">
    <source>
        <dbReference type="EMBL" id="BCS30037.1"/>
    </source>
</evidence>
<gene>
    <name evidence="5" type="ORF">APUU_80340S</name>
</gene>
<evidence type="ECO:0000313" key="6">
    <source>
        <dbReference type="Proteomes" id="UP000654913"/>
    </source>
</evidence>
<dbReference type="InterPro" id="IPR000330">
    <property type="entry name" value="SNF2_N"/>
</dbReference>
<dbReference type="SUPFAM" id="SSF52540">
    <property type="entry name" value="P-loop containing nucleoside triphosphate hydrolases"/>
    <property type="match status" value="1"/>
</dbReference>
<evidence type="ECO:0000256" key="3">
    <source>
        <dbReference type="SAM" id="MobiDB-lite"/>
    </source>
</evidence>
<dbReference type="KEGG" id="apuu:APUU_80340S"/>
<feature type="compositionally biased region" description="Basic and acidic residues" evidence="3">
    <location>
        <begin position="28"/>
        <end position="39"/>
    </location>
</feature>
<sequence>MTPNADLPPPETPEVQLNESPRKRVKRVERERKRRERAEQTNTTEQPEDELVVCDEGHALKTIKSRQHQSVAKLEAKYIWFLTATPLQQYRLPGEERMMKSTFNSPLFIAPRRVPVTSQDETVYLISTGVGV</sequence>
<dbReference type="GO" id="GO:0005524">
    <property type="term" value="F:ATP binding"/>
    <property type="evidence" value="ECO:0007669"/>
    <property type="project" value="InterPro"/>
</dbReference>